<evidence type="ECO:0000313" key="2">
    <source>
        <dbReference type="EMBL" id="VEU64615.1"/>
    </source>
</evidence>
<feature type="coiled-coil region" evidence="1">
    <location>
        <begin position="441"/>
        <end position="468"/>
    </location>
</feature>
<evidence type="ECO:0000313" key="3">
    <source>
        <dbReference type="Proteomes" id="UP000289506"/>
    </source>
</evidence>
<protein>
    <submittedName>
        <fullName evidence="2">Chromosome segregation protein SMC</fullName>
    </submittedName>
</protein>
<gene>
    <name evidence="2" type="ORF">NCTC10142_00370</name>
</gene>
<reference evidence="2 3" key="1">
    <citation type="submission" date="2019-01" db="EMBL/GenBank/DDBJ databases">
        <authorList>
            <consortium name="Pathogen Informatics"/>
        </authorList>
    </citation>
    <scope>NUCLEOTIDE SEQUENCE [LARGE SCALE GENOMIC DNA]</scope>
    <source>
        <strain evidence="2 3">NCTC10142</strain>
        <plasmid evidence="3">13</plasmid>
    </source>
</reference>
<accession>A0A449AHX5</accession>
<evidence type="ECO:0000256" key="1">
    <source>
        <dbReference type="SAM" id="Coils"/>
    </source>
</evidence>
<geneLocation type="plasmid" evidence="2 3">
    <name>13</name>
</geneLocation>
<name>A0A449AHX5_9BACT</name>
<feature type="coiled-coil region" evidence="1">
    <location>
        <begin position="578"/>
        <end position="945"/>
    </location>
</feature>
<dbReference type="Proteomes" id="UP000289506">
    <property type="component" value="Plasmid 13"/>
</dbReference>
<keyword evidence="2" id="KW-0614">Plasmid</keyword>
<sequence length="1001" mass="116954">MTKKLKNFIKFGGILCALSAATSIPLLSILISKSKSGIKETARRNLDLKLLQSSLAKIDNFYSKKKQELTGFLIDNSKKISNNNLKISSAKKRAKELEVERELNVKNDNFITNIKSSIFVLKDIIYKKIYNDELFVKFKNSDLLLKDEYKTLKIKTNLWIEQINPSIQTIHDEIVKYKAFLEQNKLQNNEANLIAVEKLNNISKDWNKNNNFLNISDINVKQSFINIFNQFAKIISEYNQITLLNEYNFELILQNINLNDININNLSKLNQLLKDQESSANNLVTNIIKNNEFLKSHIDNFRKYKDQTRENKAISKKYYDLNNQFINFYLEQYKSFEQTLTTLANNKNLGTQSLQKINDIKEKHKKEQQNVMKKLILETSENKVTYIFEKILIFNNQTTLDILDIYQLIVNNYQSFYNQKITKLNKDLEILNQISKLNHSVYQNEQEIENIKQKNKSLLSENEIIQEQKIALLDTDESKLKGLDKKIASNNELINTNNFVITKKTNEIQKIINKVREYESTLKKSNTKNNEIINEQNKNFALSSFLKSLIDFKNIKIDLLENDFKLLSLRDQLNQGQIKDLKSIIKNSQNDNNALKAKSQELKKVITSKENEIKNLNQELQKILSLKDIRIQNLNNQLEKITTEKDAQIKELNYGIEKLKIDKDNLIQSINQELQKVTLEKNVQIQELNQQIQKLNEKLRKNVLDNKNKIQELNQELQKVTLEKDNEIKRLNQELESVASEKEIQIQNLNEELQKVSSEKEIQIQNLNKEVESLQHNLKEKDNKINEQKNIINEKQQKIRKLEEEILELNTNVANLNVIINEKDQEINKLNSTINNLNNQLNNQNNQINSLKNQNQNNNNQIAKLQDDLRKKINDYNEIYAKELSNDEKINSINRANEILENEIENYKNNISSINNNRYNLKNALRELKDKLIKTQNEVEKGINSKVYTYEVSSSPYHHYGNSAPILNTSSSYSNALESLSKIKTNIINMISLIETTLEQN</sequence>
<dbReference type="Gene3D" id="1.10.287.1490">
    <property type="match status" value="1"/>
</dbReference>
<dbReference type="RefSeq" id="WP_129720529.1">
    <property type="nucleotide sequence ID" value="NZ_LR214986.1"/>
</dbReference>
<keyword evidence="1" id="KW-0175">Coiled coil</keyword>
<dbReference type="PANTHER" id="PTHR23159">
    <property type="entry name" value="CENTROSOMAL PROTEIN 2"/>
    <property type="match status" value="1"/>
</dbReference>
<organism evidence="2 3">
    <name type="scientific">Mycoplasmopsis cynos</name>
    <dbReference type="NCBI Taxonomy" id="171284"/>
    <lineage>
        <taxon>Bacteria</taxon>
        <taxon>Bacillati</taxon>
        <taxon>Mycoplasmatota</taxon>
        <taxon>Mycoplasmoidales</taxon>
        <taxon>Metamycoplasmataceae</taxon>
        <taxon>Mycoplasmopsis</taxon>
    </lineage>
</organism>
<dbReference type="EMBL" id="LR214986">
    <property type="protein sequence ID" value="VEU64615.1"/>
    <property type="molecule type" value="Genomic_DNA"/>
</dbReference>
<feature type="coiled-coil region" evidence="1">
    <location>
        <begin position="501"/>
        <end position="535"/>
    </location>
</feature>
<proteinExistence type="predicted"/>
<dbReference type="AlphaFoldDB" id="A0A449AHX5"/>
<dbReference type="PANTHER" id="PTHR23159:SF31">
    <property type="entry name" value="CENTROSOME-ASSOCIATED PROTEIN CEP250 ISOFORM X1"/>
    <property type="match status" value="1"/>
</dbReference>